<proteinExistence type="predicted"/>
<feature type="region of interest" description="Disordered" evidence="1">
    <location>
        <begin position="107"/>
        <end position="155"/>
    </location>
</feature>
<protein>
    <submittedName>
        <fullName evidence="2">Uncharacterized protein</fullName>
    </submittedName>
</protein>
<name>A0A0H5QNK7_9EUKA</name>
<dbReference type="EMBL" id="HACM01002720">
    <property type="protein sequence ID" value="CRZ03162.1"/>
    <property type="molecule type" value="Transcribed_RNA"/>
</dbReference>
<evidence type="ECO:0000256" key="1">
    <source>
        <dbReference type="SAM" id="MobiDB-lite"/>
    </source>
</evidence>
<evidence type="ECO:0000313" key="2">
    <source>
        <dbReference type="EMBL" id="CRZ03162.1"/>
    </source>
</evidence>
<sequence length="155" mass="17767">MAPRQPANGIRETGALVDPGLGEFQGQLHQYLNRIGAPSRAHCDVTDQIRWTSPSSSLELRTDGFMNNGREMVERDDAFRYESDLRQKEGEERTFLERMVSDVDLDQVCDCSEANEPEYQTDDSETDEEEAEEEEYGQIWDEDDDMISDDDDGLF</sequence>
<dbReference type="AlphaFoldDB" id="A0A0H5QNK7"/>
<reference evidence="2" key="1">
    <citation type="submission" date="2015-04" db="EMBL/GenBank/DDBJ databases">
        <title>The genome sequence of the plant pathogenic Rhizarian Plasmodiophora brassicae reveals insights in its biotrophic life cycle and the origin of chitin synthesis.</title>
        <authorList>
            <person name="Schwelm A."/>
            <person name="Fogelqvist J."/>
            <person name="Knaust A."/>
            <person name="Julke S."/>
            <person name="Lilja T."/>
            <person name="Dhandapani V."/>
            <person name="Bonilla-Rosso G."/>
            <person name="Karlsson M."/>
            <person name="Shevchenko A."/>
            <person name="Choi S.R."/>
            <person name="Kim H.G."/>
            <person name="Park J.Y."/>
            <person name="Lim Y.P."/>
            <person name="Ludwig-Muller J."/>
            <person name="Dixelius C."/>
        </authorList>
    </citation>
    <scope>NUCLEOTIDE SEQUENCE</scope>
    <source>
        <tissue evidence="2">Potato root galls</tissue>
    </source>
</reference>
<organism evidence="2">
    <name type="scientific">Spongospora subterranea</name>
    <dbReference type="NCBI Taxonomy" id="70186"/>
    <lineage>
        <taxon>Eukaryota</taxon>
        <taxon>Sar</taxon>
        <taxon>Rhizaria</taxon>
        <taxon>Endomyxa</taxon>
        <taxon>Phytomyxea</taxon>
        <taxon>Plasmodiophorida</taxon>
        <taxon>Plasmodiophoridae</taxon>
        <taxon>Spongospora</taxon>
    </lineage>
</organism>
<accession>A0A0H5QNK7</accession>